<sequence>MFQHVSQRKLKLFQAPIFNAANNTASTTIPTTTNKPAETTFIPAAWNSNNSSEDHAVDFSGPKISDTPLPIEAAETTTTKKPKTTTSKMSDEYDDDYDNEDAGDHDVDFAFQAPLPPYNQFPPPGAAGANSCFSGDTLVKVLNGNEKRMDELEIGEWILTAGDNRIGYSRVISWLHRMPNIKSEFVKISLENGRSLKLTKKHFIYKIDCSANETRNYSYSLIEAEKIQLSDCLLSLTQNTRLSPTRISKIEIIHETGIYAPLTDSGNITVNGIFAIYVVNATASWMRVVLKIEQTIIMQIYQQVSA</sequence>
<accession>A0AC34FQ49</accession>
<name>A0AC34FQ49_9BILA</name>
<evidence type="ECO:0000313" key="1">
    <source>
        <dbReference type="Proteomes" id="UP000887579"/>
    </source>
</evidence>
<reference evidence="2" key="1">
    <citation type="submission" date="2022-11" db="UniProtKB">
        <authorList>
            <consortium name="WormBaseParasite"/>
        </authorList>
    </citation>
    <scope>IDENTIFICATION</scope>
</reference>
<proteinExistence type="predicted"/>
<dbReference type="WBParaSite" id="ES5_v2.g19390.t1">
    <property type="protein sequence ID" value="ES5_v2.g19390.t1"/>
    <property type="gene ID" value="ES5_v2.g19390"/>
</dbReference>
<dbReference type="Proteomes" id="UP000887579">
    <property type="component" value="Unplaced"/>
</dbReference>
<protein>
    <submittedName>
        <fullName evidence="2">Hint domain-containing protein</fullName>
    </submittedName>
</protein>
<evidence type="ECO:0000313" key="2">
    <source>
        <dbReference type="WBParaSite" id="ES5_v2.g19390.t1"/>
    </source>
</evidence>
<organism evidence="1 2">
    <name type="scientific">Panagrolaimus sp. ES5</name>
    <dbReference type="NCBI Taxonomy" id="591445"/>
    <lineage>
        <taxon>Eukaryota</taxon>
        <taxon>Metazoa</taxon>
        <taxon>Ecdysozoa</taxon>
        <taxon>Nematoda</taxon>
        <taxon>Chromadorea</taxon>
        <taxon>Rhabditida</taxon>
        <taxon>Tylenchina</taxon>
        <taxon>Panagrolaimomorpha</taxon>
        <taxon>Panagrolaimoidea</taxon>
        <taxon>Panagrolaimidae</taxon>
        <taxon>Panagrolaimus</taxon>
    </lineage>
</organism>